<dbReference type="InterPro" id="IPR042177">
    <property type="entry name" value="Cell/Rod_1"/>
</dbReference>
<dbReference type="PANTHER" id="PTHR34138:SF1">
    <property type="entry name" value="CELL SHAPE-DETERMINING PROTEIN MREC"/>
    <property type="match status" value="1"/>
</dbReference>
<name>A0A4V1ALT8_9LACO</name>
<evidence type="ECO:0000256" key="2">
    <source>
        <dbReference type="ARBA" id="ARBA00013855"/>
    </source>
</evidence>
<dbReference type="PANTHER" id="PTHR34138">
    <property type="entry name" value="CELL SHAPE-DETERMINING PROTEIN MREC"/>
    <property type="match status" value="1"/>
</dbReference>
<comment type="function">
    <text evidence="5">Involved in formation and maintenance of cell shape.</text>
</comment>
<evidence type="ECO:0000256" key="4">
    <source>
        <dbReference type="ARBA" id="ARBA00032089"/>
    </source>
</evidence>
<dbReference type="OrthoDB" id="9792313at2"/>
<comment type="similarity">
    <text evidence="1 5">Belongs to the MreC family.</text>
</comment>
<dbReference type="InterPro" id="IPR055342">
    <property type="entry name" value="MreC_beta-barrel_core"/>
</dbReference>
<dbReference type="PIRSF" id="PIRSF038471">
    <property type="entry name" value="MreC"/>
    <property type="match status" value="1"/>
</dbReference>
<evidence type="ECO:0000256" key="3">
    <source>
        <dbReference type="ARBA" id="ARBA00022960"/>
    </source>
</evidence>
<evidence type="ECO:0000256" key="1">
    <source>
        <dbReference type="ARBA" id="ARBA00009369"/>
    </source>
</evidence>
<reference evidence="8" key="1">
    <citation type="submission" date="2018-12" db="EMBL/GenBank/DDBJ databases">
        <title>A new species of lactobacillus.</title>
        <authorList>
            <person name="Jian Y."/>
            <person name="Xin L."/>
            <person name="Hong Z.J."/>
            <person name="Ming L.Z."/>
            <person name="Hong X.Z."/>
        </authorList>
    </citation>
    <scope>NUCLEOTIDE SEQUENCE [LARGE SCALE GENOMIC DNA]</scope>
    <source>
        <strain evidence="8">HSLZ-75</strain>
    </source>
</reference>
<protein>
    <recommendedName>
        <fullName evidence="2 5">Cell shape-determining protein MreC</fullName>
    </recommendedName>
    <alternativeName>
        <fullName evidence="4 5">Cell shape protein MreC</fullName>
    </alternativeName>
</protein>
<dbReference type="Gene3D" id="2.40.10.340">
    <property type="entry name" value="Rod shape-determining protein MreC, domain 1"/>
    <property type="match status" value="1"/>
</dbReference>
<dbReference type="GO" id="GO:0005886">
    <property type="term" value="C:plasma membrane"/>
    <property type="evidence" value="ECO:0007669"/>
    <property type="project" value="TreeGrafter"/>
</dbReference>
<organism evidence="7 8">
    <name type="scientific">Acetilactobacillus jinshanensis</name>
    <dbReference type="NCBI Taxonomy" id="1720083"/>
    <lineage>
        <taxon>Bacteria</taxon>
        <taxon>Bacillati</taxon>
        <taxon>Bacillota</taxon>
        <taxon>Bacilli</taxon>
        <taxon>Lactobacillales</taxon>
        <taxon>Lactobacillaceae</taxon>
        <taxon>Acetilactobacillus</taxon>
    </lineage>
</organism>
<accession>A0A4V1ALT8</accession>
<evidence type="ECO:0000313" key="8">
    <source>
        <dbReference type="Proteomes" id="UP000294321"/>
    </source>
</evidence>
<dbReference type="KEGG" id="lji:ELX58_06480"/>
<evidence type="ECO:0000313" key="7">
    <source>
        <dbReference type="EMBL" id="QBP18749.1"/>
    </source>
</evidence>
<feature type="domain" description="Rod shape-determining protein MreC beta-barrel core" evidence="6">
    <location>
        <begin position="126"/>
        <end position="279"/>
    </location>
</feature>
<keyword evidence="8" id="KW-1185">Reference proteome</keyword>
<evidence type="ECO:0000256" key="5">
    <source>
        <dbReference type="PIRNR" id="PIRNR038471"/>
    </source>
</evidence>
<dbReference type="NCBIfam" id="TIGR00219">
    <property type="entry name" value="mreC"/>
    <property type="match status" value="1"/>
</dbReference>
<evidence type="ECO:0000259" key="6">
    <source>
        <dbReference type="Pfam" id="PF04085"/>
    </source>
</evidence>
<dbReference type="InterPro" id="IPR042175">
    <property type="entry name" value="Cell/Rod_MreC_2"/>
</dbReference>
<dbReference type="RefSeq" id="WP_133442307.1">
    <property type="nucleotide sequence ID" value="NZ_CP034726.1"/>
</dbReference>
<dbReference type="EMBL" id="CP034726">
    <property type="protein sequence ID" value="QBP18749.1"/>
    <property type="molecule type" value="Genomic_DNA"/>
</dbReference>
<dbReference type="Proteomes" id="UP000294321">
    <property type="component" value="Chromosome"/>
</dbReference>
<proteinExistence type="inferred from homology"/>
<dbReference type="Gene3D" id="2.40.10.350">
    <property type="entry name" value="Rod shape-determining protein MreC, domain 2"/>
    <property type="match status" value="1"/>
</dbReference>
<keyword evidence="3 5" id="KW-0133">Cell shape</keyword>
<dbReference type="InterPro" id="IPR007221">
    <property type="entry name" value="MreC"/>
</dbReference>
<dbReference type="GO" id="GO:0008360">
    <property type="term" value="P:regulation of cell shape"/>
    <property type="evidence" value="ECO:0007669"/>
    <property type="project" value="UniProtKB-KW"/>
</dbReference>
<gene>
    <name evidence="7" type="primary">mreC</name>
    <name evidence="7" type="ORF">ELX58_06480</name>
</gene>
<sequence>MRKFFSNRKLVIAILCLIVCLGLITLSVNVRNRRSTPPLIQQFGNDVVGFTNRVITIPTNGIHRGFDSIGGLLSTYQENQKLKKRVDTVVSTQVRNQALQNENTRLKQQLHLGHSLTDYKSVNASIMTRTPSNWQNQIIINKGESSGIKKNMPVIVASGLIGRIAEVNKTNSKVELITDNSGSANRFAIQIHSKHGKNVNGIITGYDRGTNRIKMGNITTKGKLKRGDKVSTNGLGGIMPKGLYVGKVSKVTSDDYGLSKEVYIKPAANLNDIETVTVVGKDE</sequence>
<dbReference type="AlphaFoldDB" id="A0A4V1ALT8"/>
<dbReference type="Pfam" id="PF04085">
    <property type="entry name" value="MreC"/>
    <property type="match status" value="1"/>
</dbReference>